<dbReference type="RefSeq" id="WP_014215115.1">
    <property type="nucleotide sequence ID" value="NC_016605.1"/>
</dbReference>
<sequence>MNFFVNEAMGIGNSGVEHAQFYRAKRFEQANLPYKFVFMELVENLHEAMDKWHIREDKVLNMWEYFVLGDSYAKNGVKTLVNPVSETVIDSTNTNRLINSVTASNLRIVKHVVKYPNPDKEGQLLVSVNRIELFNGTVKKVSYETLVNPHGGSSVIQNVHLFRQPGSEHLFFRNDVQLRRYFFQQIDRIFGVDSTFIIDRSEDTQVALMTDTTNPKRRLVNVVHADHLADRNDPKNPLWNNYYEYVLTHLNLVDRLVVATKLQREDLLIDFPDAKAKITAIPVGGVSDKKTKNTKKDFGTPFKLVTISRLASEKHIDLIIRAVIKLQNDGHRVTLDVYGAGGEQGKLADLIKNNHAEKYIELKGLTHHAVEKYPKYDAFISASYSEGFGLTYIEALNGGLPVVTFNARFGAQELIHDGENGVSLPFKRDDEEYNVQELYNGILRLQSMDYPKLKQAVENSVTEFRNAKIARSWEELINGLRNS</sequence>
<keyword evidence="5" id="KW-1185">Reference proteome</keyword>
<protein>
    <submittedName>
        <fullName evidence="4">Glycosyl transferases group 1 family protein</fullName>
    </submittedName>
</protein>
<reference evidence="4 5" key="1">
    <citation type="journal article" date="2012" name="J. Bacteriol.">
        <title>Complete Genome Sequence of the Beer Spoilage Organism Pediococcus claussenii ATCC BAA-344T.</title>
        <authorList>
            <person name="Pittet V."/>
            <person name="Abegunde T."/>
            <person name="Marfleet T."/>
            <person name="Haakensen M."/>
            <person name="Morrow K."/>
            <person name="Jayaprakash T."/>
            <person name="Schroeder K."/>
            <person name="Trost B."/>
            <person name="Byrns S."/>
            <person name="Bergsveinson J."/>
            <person name="Kusalik A."/>
            <person name="Ziola B."/>
        </authorList>
    </citation>
    <scope>NUCLEOTIDE SEQUENCE [LARGE SCALE GENOMIC DNA]</scope>
    <source>
        <strain evidence="4 5">ATCC BAA-344</strain>
    </source>
</reference>
<dbReference type="AlphaFoldDB" id="G8PCD3"/>
<name>G8PCD3_PEDCP</name>
<feature type="domain" description="Glycosyl transferase family 1" evidence="3">
    <location>
        <begin position="294"/>
        <end position="432"/>
    </location>
</feature>
<dbReference type="SUPFAM" id="SSF53756">
    <property type="entry name" value="UDP-Glycosyltransferase/glycogen phosphorylase"/>
    <property type="match status" value="1"/>
</dbReference>
<organism evidence="4 5">
    <name type="scientific">Pediococcus claussenii (strain ATCC BAA-344 / DSM 14800 / JCM 18046 / KCTC 3811 / LMG 21948 / P06)</name>
    <dbReference type="NCBI Taxonomy" id="701521"/>
    <lineage>
        <taxon>Bacteria</taxon>
        <taxon>Bacillati</taxon>
        <taxon>Bacillota</taxon>
        <taxon>Bacilli</taxon>
        <taxon>Lactobacillales</taxon>
        <taxon>Lactobacillaceae</taxon>
        <taxon>Pediococcus</taxon>
    </lineage>
</organism>
<dbReference type="STRING" id="701521.PECL_622"/>
<gene>
    <name evidence="4" type="ordered locus">PECL_622</name>
</gene>
<evidence type="ECO:0000256" key="2">
    <source>
        <dbReference type="ARBA" id="ARBA00022679"/>
    </source>
</evidence>
<keyword evidence="1" id="KW-0328">Glycosyltransferase</keyword>
<dbReference type="KEGG" id="pce:PECL_622"/>
<proteinExistence type="predicted"/>
<evidence type="ECO:0000259" key="3">
    <source>
        <dbReference type="Pfam" id="PF00534"/>
    </source>
</evidence>
<dbReference type="InterPro" id="IPR001296">
    <property type="entry name" value="Glyco_trans_1"/>
</dbReference>
<dbReference type="PATRIC" id="fig|701521.8.peg.594"/>
<evidence type="ECO:0000313" key="4">
    <source>
        <dbReference type="EMBL" id="AEV94918.1"/>
    </source>
</evidence>
<evidence type="ECO:0000256" key="1">
    <source>
        <dbReference type="ARBA" id="ARBA00022676"/>
    </source>
</evidence>
<dbReference type="PANTHER" id="PTHR12526:SF629">
    <property type="entry name" value="TEICHURONIC ACID BIOSYNTHESIS GLYCOSYLTRANSFERASE TUAH-RELATED"/>
    <property type="match status" value="1"/>
</dbReference>
<dbReference type="Pfam" id="PF00534">
    <property type="entry name" value="Glycos_transf_1"/>
    <property type="match status" value="1"/>
</dbReference>
<dbReference type="HOGENOM" id="CLU_009583_21_0_9"/>
<dbReference type="Gene3D" id="3.40.50.2000">
    <property type="entry name" value="Glycogen Phosphorylase B"/>
    <property type="match status" value="3"/>
</dbReference>
<evidence type="ECO:0000313" key="5">
    <source>
        <dbReference type="Proteomes" id="UP000005444"/>
    </source>
</evidence>
<dbReference type="Proteomes" id="UP000005444">
    <property type="component" value="Chromosome"/>
</dbReference>
<dbReference type="EMBL" id="CP003137">
    <property type="protein sequence ID" value="AEV94918.1"/>
    <property type="molecule type" value="Genomic_DNA"/>
</dbReference>
<accession>G8PCD3</accession>
<dbReference type="GO" id="GO:0016757">
    <property type="term" value="F:glycosyltransferase activity"/>
    <property type="evidence" value="ECO:0007669"/>
    <property type="project" value="UniProtKB-KW"/>
</dbReference>
<dbReference type="eggNOG" id="COG0438">
    <property type="taxonomic scope" value="Bacteria"/>
</dbReference>
<keyword evidence="2 4" id="KW-0808">Transferase</keyword>
<dbReference type="PANTHER" id="PTHR12526">
    <property type="entry name" value="GLYCOSYLTRANSFERASE"/>
    <property type="match status" value="1"/>
</dbReference>